<gene>
    <name evidence="3" type="ORF">Cpa01nite_23330</name>
</gene>
<feature type="region of interest" description="Disordered" evidence="1">
    <location>
        <begin position="1001"/>
        <end position="1030"/>
    </location>
</feature>
<name>A0A919PE68_9CELL</name>
<accession>A0A919PE68</accession>
<dbReference type="Pfam" id="PF17963">
    <property type="entry name" value="Big_9"/>
    <property type="match status" value="4"/>
</dbReference>
<proteinExistence type="predicted"/>
<keyword evidence="4" id="KW-1185">Reference proteome</keyword>
<organism evidence="3 4">
    <name type="scientific">Cellulomonas pakistanensis</name>
    <dbReference type="NCBI Taxonomy" id="992287"/>
    <lineage>
        <taxon>Bacteria</taxon>
        <taxon>Bacillati</taxon>
        <taxon>Actinomycetota</taxon>
        <taxon>Actinomycetes</taxon>
        <taxon>Micrococcales</taxon>
        <taxon>Cellulomonadaceae</taxon>
        <taxon>Cellulomonas</taxon>
    </lineage>
</organism>
<dbReference type="EMBL" id="BONO01000017">
    <property type="protein sequence ID" value="GIG36952.1"/>
    <property type="molecule type" value="Genomic_DNA"/>
</dbReference>
<keyword evidence="2" id="KW-0472">Membrane</keyword>
<dbReference type="RefSeq" id="WP_203668976.1">
    <property type="nucleotide sequence ID" value="NZ_BONO01000017.1"/>
</dbReference>
<dbReference type="Proteomes" id="UP000642125">
    <property type="component" value="Unassembled WGS sequence"/>
</dbReference>
<dbReference type="SUPFAM" id="SSF49899">
    <property type="entry name" value="Concanavalin A-like lectins/glucanases"/>
    <property type="match status" value="1"/>
</dbReference>
<sequence>MRFLPPQRHRLAPAAPRAARHRGAPDRRWQVLALVLAVATVAVSALGVGRPSVAEAAGTGTVLLQDDFMSATTVASSYVVGGTNFTPCLTAGSNAGSRPIPGCGGTADANGAGALRLTANVNNQSGFLLYDKALPTKAGLDITFNEYQYGGTLADGITFFLTDGAYTLDRAGAFGGSLGYHHQATGSDGVANALLGIGLDVYGNYTVETNDVATCGTTYRNTQLQKNTVAVRGPGNGKTGYCLLGPVAPAAELATRNGSARPTPVPVRIVVDPPSNPSPRVTIYLGDREVTSVPQPAKLATTPTFKFGWGASTGGQNDFHEINFLRVESVNPIRSDLALAATATPVSSDDTASVTLTARTDAASGPVPANEPVVLQSTAPAGTRFGTPAGAGWDCSASTQSQLSCTRISATAVDPATALPAVTAPILRTSAGSSGTSTLSATLSSVNDDATLLANNTAALELRWNPRVAAVSAADVVASATPADVTIDPTIVGTGPFTVEVVGNTTPGVGSTSVVDGRLVVRPVAGASGTIRSTYRVTDAAGGVSNTADVTLRVAPTTPGGELETTAGVTGTATLGAPTGTGPFTATVLAFGGVLADATVVMSGGRPVVTAVPAPGASGLTTITYRVADATGVLSAVATVDVTVRPVAGDDSVEAILDADGAATATTQLPVGDGTGPFTYALVGDGDLDGAQATLTEDGALSVVASTGVSGTYPVRYTVTDGGGTSDEATVDVAIRPYLGSVPAVDGTADAPATSAAPATHGVVGFDASQPAGTAVFVAADGAVTLDPQGRSGTFDVTLVGHDADGQDTVERIVTFVVDPVAATVDGEATASATPAATVLTPAAPTGTGPFTLAIASGLAPALGTATVDEDGTGVAITPAPGVSGVLVAEYVVTDASGLTSAPVRAELRVRPAVDGAAAHVASGATAGVTLPTPTGTGPFAWTLVSAGPAQAGSVQVADGVATVTAARRYSGPLEVRYTVTDAAGLVSDVAVLAVTVDPVAPDEGTGGTARQPGTTGGPVTGPTPDPAGTGPFRFAILTGPTPEQGTATIDPDTGVVTFVPAPGFSGEVDVVYTATDANGATADPGTVTFAIAPLATPVDDRSPGSPARPATTPAGTPTTITLPTPVGTGPFTFEVLGGPTPDQGTVTLDPTTGVLTFVPAPGYSGKVSLRYRVLDADGVASAAQVVRIDVRPTVATGGPRTTVAAGGTTQVQLPAPVGTGPFTWAVVDGPTPEQGTLTIDPATGRLTFVAAAGFAGTVRVTYTVTDADGVVSEVLAAELEVLAPDAPAGLAVTGSQVAGVAGLGALLLAGGAALVLTARRRRA</sequence>
<feature type="region of interest" description="Disordered" evidence="1">
    <location>
        <begin position="1097"/>
        <end position="1126"/>
    </location>
</feature>
<evidence type="ECO:0000256" key="2">
    <source>
        <dbReference type="SAM" id="Phobius"/>
    </source>
</evidence>
<feature type="compositionally biased region" description="Low complexity" evidence="1">
    <location>
        <begin position="1104"/>
        <end position="1126"/>
    </location>
</feature>
<dbReference type="Gene3D" id="2.60.40.2810">
    <property type="match status" value="1"/>
</dbReference>
<feature type="transmembrane region" description="Helical" evidence="2">
    <location>
        <begin position="1298"/>
        <end position="1319"/>
    </location>
</feature>
<evidence type="ECO:0000313" key="4">
    <source>
        <dbReference type="Proteomes" id="UP000642125"/>
    </source>
</evidence>
<dbReference type="Gene3D" id="2.60.120.200">
    <property type="match status" value="1"/>
</dbReference>
<comment type="caution">
    <text evidence="3">The sequence shown here is derived from an EMBL/GenBank/DDBJ whole genome shotgun (WGS) entry which is preliminary data.</text>
</comment>
<keyword evidence="2" id="KW-0812">Transmembrane</keyword>
<protein>
    <recommendedName>
        <fullName evidence="5">Gram-positive cocci surface proteins LPxTG domain-containing protein</fullName>
    </recommendedName>
</protein>
<dbReference type="InterPro" id="IPR013320">
    <property type="entry name" value="ConA-like_dom_sf"/>
</dbReference>
<feature type="compositionally biased region" description="Low complexity" evidence="1">
    <location>
        <begin position="1021"/>
        <end position="1030"/>
    </location>
</feature>
<keyword evidence="2" id="KW-1133">Transmembrane helix</keyword>
<evidence type="ECO:0000313" key="3">
    <source>
        <dbReference type="EMBL" id="GIG36952.1"/>
    </source>
</evidence>
<reference evidence="3" key="1">
    <citation type="submission" date="2021-01" db="EMBL/GenBank/DDBJ databases">
        <title>Whole genome shotgun sequence of Cellulomonas pakistanensis NBRC 110800.</title>
        <authorList>
            <person name="Komaki H."/>
            <person name="Tamura T."/>
        </authorList>
    </citation>
    <scope>NUCLEOTIDE SEQUENCE</scope>
    <source>
        <strain evidence="3">NBRC 110800</strain>
    </source>
</reference>
<evidence type="ECO:0008006" key="5">
    <source>
        <dbReference type="Google" id="ProtNLM"/>
    </source>
</evidence>
<feature type="region of interest" description="Disordered" evidence="1">
    <location>
        <begin position="1"/>
        <end position="23"/>
    </location>
</feature>
<evidence type="ECO:0000256" key="1">
    <source>
        <dbReference type="SAM" id="MobiDB-lite"/>
    </source>
</evidence>